<protein>
    <submittedName>
        <fullName evidence="2">Uncharacterized protein</fullName>
    </submittedName>
</protein>
<comment type="caution">
    <text evidence="2">The sequence shown here is derived from an EMBL/GenBank/DDBJ whole genome shotgun (WGS) entry which is preliminary data.</text>
</comment>
<gene>
    <name evidence="2" type="ORF">THAOC_00078</name>
</gene>
<evidence type="ECO:0000313" key="2">
    <source>
        <dbReference type="EMBL" id="EJK78047.1"/>
    </source>
</evidence>
<feature type="region of interest" description="Disordered" evidence="1">
    <location>
        <begin position="214"/>
        <end position="249"/>
    </location>
</feature>
<proteinExistence type="predicted"/>
<evidence type="ECO:0000313" key="3">
    <source>
        <dbReference type="Proteomes" id="UP000266841"/>
    </source>
</evidence>
<accession>K0TRM3</accession>
<sequence length="335" mass="35954">MVELTPGRRNGGLAAASPTIARLPTSIGRLPLLGAACFGLLRQISDHFAAICGATVHISGESQLWGRCRSSLRILRSGDLDGIYMDTTLALVCCGMYTRRWRAPLRTHDANDTANGPTGGIDDRGFGEGVALELGPSVEPVDRAEDMRADSSPATPISILVGGGADLHGHSHDPPFWRSIGGVSSSEQTVPNRDGFVTSVLIASVIVATVPTKAKRVSRRHHRPRSGVGIAGPPGVVPKHPERRNAAGRQPSIYIELNEAPERWERARTCPSIGTASWGILTPGAAEIGASVEWCATSHSANLATRSYRCVEHLSERPYVQYHTYRLVYLTGPYL</sequence>
<dbReference type="eggNOG" id="ENOG502TB09">
    <property type="taxonomic scope" value="Eukaryota"/>
</dbReference>
<keyword evidence="3" id="KW-1185">Reference proteome</keyword>
<dbReference type="AlphaFoldDB" id="K0TRM3"/>
<feature type="compositionally biased region" description="Low complexity" evidence="1">
    <location>
        <begin position="227"/>
        <end position="238"/>
    </location>
</feature>
<name>K0TRM3_THAOC</name>
<organism evidence="2 3">
    <name type="scientific">Thalassiosira oceanica</name>
    <name type="common">Marine diatom</name>
    <dbReference type="NCBI Taxonomy" id="159749"/>
    <lineage>
        <taxon>Eukaryota</taxon>
        <taxon>Sar</taxon>
        <taxon>Stramenopiles</taxon>
        <taxon>Ochrophyta</taxon>
        <taxon>Bacillariophyta</taxon>
        <taxon>Coscinodiscophyceae</taxon>
        <taxon>Thalassiosirophycidae</taxon>
        <taxon>Thalassiosirales</taxon>
        <taxon>Thalassiosiraceae</taxon>
        <taxon>Thalassiosira</taxon>
    </lineage>
</organism>
<evidence type="ECO:0000256" key="1">
    <source>
        <dbReference type="SAM" id="MobiDB-lite"/>
    </source>
</evidence>
<dbReference type="Proteomes" id="UP000266841">
    <property type="component" value="Unassembled WGS sequence"/>
</dbReference>
<dbReference type="EMBL" id="AGNL01000085">
    <property type="protein sequence ID" value="EJK78047.1"/>
    <property type="molecule type" value="Genomic_DNA"/>
</dbReference>
<feature type="compositionally biased region" description="Basic residues" evidence="1">
    <location>
        <begin position="214"/>
        <end position="225"/>
    </location>
</feature>
<reference evidence="2 3" key="1">
    <citation type="journal article" date="2012" name="Genome Biol.">
        <title>Genome and low-iron response of an oceanic diatom adapted to chronic iron limitation.</title>
        <authorList>
            <person name="Lommer M."/>
            <person name="Specht M."/>
            <person name="Roy A.S."/>
            <person name="Kraemer L."/>
            <person name="Andreson R."/>
            <person name="Gutowska M.A."/>
            <person name="Wolf J."/>
            <person name="Bergner S.V."/>
            <person name="Schilhabel M.B."/>
            <person name="Klostermeier U.C."/>
            <person name="Beiko R.G."/>
            <person name="Rosenstiel P."/>
            <person name="Hippler M."/>
            <person name="Laroche J."/>
        </authorList>
    </citation>
    <scope>NUCLEOTIDE SEQUENCE [LARGE SCALE GENOMIC DNA]</scope>
    <source>
        <strain evidence="2 3">CCMP1005</strain>
    </source>
</reference>